<evidence type="ECO:0000313" key="2">
    <source>
        <dbReference type="EMBL" id="ATY32442.1"/>
    </source>
</evidence>
<gene>
    <name evidence="2" type="ORF">CVN68_11015</name>
</gene>
<dbReference type="InterPro" id="IPR046232">
    <property type="entry name" value="DUF6265"/>
</dbReference>
<feature type="domain" description="DUF6265" evidence="1">
    <location>
        <begin position="21"/>
        <end position="121"/>
    </location>
</feature>
<name>A0A2K8MEX7_9SPHN</name>
<dbReference type="OrthoDB" id="5382295at2"/>
<dbReference type="EMBL" id="CP024923">
    <property type="protein sequence ID" value="ATY32442.1"/>
    <property type="molecule type" value="Genomic_DNA"/>
</dbReference>
<evidence type="ECO:0000313" key="3">
    <source>
        <dbReference type="Proteomes" id="UP000229081"/>
    </source>
</evidence>
<dbReference type="RefSeq" id="WP_100282250.1">
    <property type="nucleotide sequence ID" value="NZ_CP024923.1"/>
</dbReference>
<dbReference type="Proteomes" id="UP000229081">
    <property type="component" value="Chromosome"/>
</dbReference>
<protein>
    <recommendedName>
        <fullName evidence="1">DUF6265 domain-containing protein</fullName>
    </recommendedName>
</protein>
<dbReference type="AlphaFoldDB" id="A0A2K8MEX7"/>
<sequence>MLTGFLLLAAAAEQSTTPLGWLIGTWCTDPGDGEQTCETWTGYDRMREAHGVSVTHGRRGTTREVMTIVNDAGRLVFHAEPEGQKPTDFFSTARDYAPLALEFVNAAHDYPQRIRYWREGALLIAEISLADGGKPQRWTYHRAARAKPIRPFRRARSGRAR</sequence>
<evidence type="ECO:0000259" key="1">
    <source>
        <dbReference type="Pfam" id="PF19780"/>
    </source>
</evidence>
<keyword evidence="3" id="KW-1185">Reference proteome</keyword>
<dbReference type="Pfam" id="PF19780">
    <property type="entry name" value="DUF6265"/>
    <property type="match status" value="1"/>
</dbReference>
<dbReference type="KEGG" id="sphc:CVN68_11015"/>
<accession>A0A2K8MEX7</accession>
<organism evidence="2 3">
    <name type="scientific">Sphingomonas psychrotolerans</name>
    <dbReference type="NCBI Taxonomy" id="1327635"/>
    <lineage>
        <taxon>Bacteria</taxon>
        <taxon>Pseudomonadati</taxon>
        <taxon>Pseudomonadota</taxon>
        <taxon>Alphaproteobacteria</taxon>
        <taxon>Sphingomonadales</taxon>
        <taxon>Sphingomonadaceae</taxon>
        <taxon>Sphingomonas</taxon>
    </lineage>
</organism>
<proteinExistence type="predicted"/>
<reference evidence="2 3" key="1">
    <citation type="submission" date="2017-11" db="EMBL/GenBank/DDBJ databases">
        <title>Complete genome sequence of Sphingomonas sp. Strain Cra20, a psychrotolerant potential plant growth promoting rhizobacteria.</title>
        <authorList>
            <person name="Luo Y."/>
        </authorList>
    </citation>
    <scope>NUCLEOTIDE SEQUENCE [LARGE SCALE GENOMIC DNA]</scope>
    <source>
        <strain evidence="2 3">Cra20</strain>
    </source>
</reference>